<gene>
    <name evidence="1" type="ORF">GTP46_04620</name>
</gene>
<keyword evidence="2" id="KW-1185">Reference proteome</keyword>
<dbReference type="AlphaFoldDB" id="A0A6L8K7P1"/>
<dbReference type="Proteomes" id="UP000479335">
    <property type="component" value="Unassembled WGS sequence"/>
</dbReference>
<reference evidence="1 2" key="1">
    <citation type="submission" date="2019-12" db="EMBL/GenBank/DDBJ databases">
        <title>Novel species isolated from a subtropical stream in China.</title>
        <authorList>
            <person name="Lu H."/>
        </authorList>
    </citation>
    <scope>NUCLEOTIDE SEQUENCE [LARGE SCALE GENOMIC DNA]</scope>
    <source>
        <strain evidence="1 2">FT135W</strain>
    </source>
</reference>
<sequence length="168" mass="18190">MMPLAGSGEFSILQSHIDAWVGAYPGVDLIRQLAAMRQWCVANPRKRKTKRGVLAFCNSWLAKEQDRSSTRLPAAGGGRPAQFDLVAHVKQGSHTIIDVAHGVVLACAEIQNRAQRIGKASATGDEMRVLKDGLPWLMDFLRTVSNVAIARAAAAAVAEYDRNGVVRV</sequence>
<evidence type="ECO:0000313" key="2">
    <source>
        <dbReference type="Proteomes" id="UP000479335"/>
    </source>
</evidence>
<accession>A0A6L8K7P1</accession>
<dbReference type="EMBL" id="WWCN01000003">
    <property type="protein sequence ID" value="MYM21934.1"/>
    <property type="molecule type" value="Genomic_DNA"/>
</dbReference>
<evidence type="ECO:0000313" key="1">
    <source>
        <dbReference type="EMBL" id="MYM21934.1"/>
    </source>
</evidence>
<proteinExistence type="predicted"/>
<comment type="caution">
    <text evidence="1">The sequence shown here is derived from an EMBL/GenBank/DDBJ whole genome shotgun (WGS) entry which is preliminary data.</text>
</comment>
<protein>
    <submittedName>
        <fullName evidence="1">Uncharacterized protein</fullName>
    </submittedName>
</protein>
<organism evidence="1 2">
    <name type="scientific">Duganella flavida</name>
    <dbReference type="NCBI Taxonomy" id="2692175"/>
    <lineage>
        <taxon>Bacteria</taxon>
        <taxon>Pseudomonadati</taxon>
        <taxon>Pseudomonadota</taxon>
        <taxon>Betaproteobacteria</taxon>
        <taxon>Burkholderiales</taxon>
        <taxon>Oxalobacteraceae</taxon>
        <taxon>Telluria group</taxon>
        <taxon>Duganella</taxon>
    </lineage>
</organism>
<name>A0A6L8K7P1_9BURK</name>
<dbReference type="RefSeq" id="WP_161005464.1">
    <property type="nucleotide sequence ID" value="NZ_WWCN01000003.1"/>
</dbReference>